<dbReference type="PANTHER" id="PTHR20982">
    <property type="entry name" value="RIBOSOME RECYCLING FACTOR"/>
    <property type="match status" value="1"/>
</dbReference>
<evidence type="ECO:0000256" key="3">
    <source>
        <dbReference type="ARBA" id="ARBA00024909"/>
    </source>
</evidence>
<keyword evidence="2" id="KW-0648">Protein biosynthesis</keyword>
<dbReference type="PANTHER" id="PTHR20982:SF3">
    <property type="entry name" value="MITOCHONDRIAL RIBOSOME RECYCLING FACTOR PSEUDO 1"/>
    <property type="match status" value="1"/>
</dbReference>
<comment type="caution">
    <text evidence="6">The sequence shown here is derived from an EMBL/GenBank/DDBJ whole genome shotgun (WGS) entry which is preliminary data.</text>
</comment>
<dbReference type="SUPFAM" id="SSF55194">
    <property type="entry name" value="Ribosome recycling factor, RRF"/>
    <property type="match status" value="1"/>
</dbReference>
<sequence length="265" mass="28702">MNRLTVIPRSLLRTHLCKLSKPAARITPVRGVLAGVPQRTFTASAFLSKKGSNSKKDKHAAEEAPASSSSPSAAAETVDFDVEFKKLESEIARIEDRLRDDLAKLRAGRAEPSLLEGLPVTLDKAAGSSAPLRDVAHVVSKGRGLAVTVYEAANVKRVVSAIQLADLNLQPVVDAQNPQVVNVPLPPPTKMARDANSKKAAQLLHKALDALKNTRLVTHKKIMGVRKLRPDDVKKGEKKMEAIIKDRKKEMEDTVAAAQKEILQG</sequence>
<dbReference type="EMBL" id="VXIS01000353">
    <property type="protein sequence ID" value="KAA8894263.1"/>
    <property type="molecule type" value="Genomic_DNA"/>
</dbReference>
<dbReference type="GO" id="GO:0043023">
    <property type="term" value="F:ribosomal large subunit binding"/>
    <property type="evidence" value="ECO:0007669"/>
    <property type="project" value="TreeGrafter"/>
</dbReference>
<evidence type="ECO:0000313" key="7">
    <source>
        <dbReference type="Proteomes" id="UP000326924"/>
    </source>
</evidence>
<evidence type="ECO:0000256" key="2">
    <source>
        <dbReference type="ARBA" id="ARBA00022917"/>
    </source>
</evidence>
<evidence type="ECO:0000256" key="4">
    <source>
        <dbReference type="SAM" id="MobiDB-lite"/>
    </source>
</evidence>
<dbReference type="Gene3D" id="1.10.132.20">
    <property type="entry name" value="Ribosome-recycling factor"/>
    <property type="match status" value="1"/>
</dbReference>
<proteinExistence type="inferred from homology"/>
<dbReference type="OrthoDB" id="407355at2759"/>
<accession>A0A5J5EGS4</accession>
<gene>
    <name evidence="6" type="ORF">FN846DRAFT_975090</name>
</gene>
<protein>
    <submittedName>
        <fullName evidence="6">Ribosome recycling factor-domain-containing protein</fullName>
    </submittedName>
</protein>
<feature type="compositionally biased region" description="Low complexity" evidence="4">
    <location>
        <begin position="63"/>
        <end position="74"/>
    </location>
</feature>
<reference evidence="6 7" key="1">
    <citation type="submission" date="2019-09" db="EMBL/GenBank/DDBJ databases">
        <title>Draft genome of the ectomycorrhizal ascomycete Sphaerosporella brunnea.</title>
        <authorList>
            <consortium name="DOE Joint Genome Institute"/>
            <person name="Benucci G.M."/>
            <person name="Marozzi G."/>
            <person name="Antonielli L."/>
            <person name="Sanchez S."/>
            <person name="Marco P."/>
            <person name="Wang X."/>
            <person name="Falini L.B."/>
            <person name="Barry K."/>
            <person name="Haridas S."/>
            <person name="Lipzen A."/>
            <person name="Labutti K."/>
            <person name="Grigoriev I.V."/>
            <person name="Murat C."/>
            <person name="Martin F."/>
            <person name="Albertini E."/>
            <person name="Donnini D."/>
            <person name="Bonito G."/>
        </authorList>
    </citation>
    <scope>NUCLEOTIDE SEQUENCE [LARGE SCALE GENOMIC DNA]</scope>
    <source>
        <strain evidence="6 7">Sb_GMNB300</strain>
    </source>
</reference>
<evidence type="ECO:0000259" key="5">
    <source>
        <dbReference type="Pfam" id="PF01765"/>
    </source>
</evidence>
<keyword evidence="7" id="KW-1185">Reference proteome</keyword>
<feature type="domain" description="Ribosome recycling factor" evidence="5">
    <location>
        <begin position="98"/>
        <end position="263"/>
    </location>
</feature>
<dbReference type="FunCoup" id="A0A5J5EGS4">
    <property type="interactions" value="75"/>
</dbReference>
<dbReference type="GO" id="GO:0006412">
    <property type="term" value="P:translation"/>
    <property type="evidence" value="ECO:0007669"/>
    <property type="project" value="UniProtKB-KW"/>
</dbReference>
<evidence type="ECO:0000313" key="6">
    <source>
        <dbReference type="EMBL" id="KAA8894263.1"/>
    </source>
</evidence>
<dbReference type="Pfam" id="PF01765">
    <property type="entry name" value="RRF"/>
    <property type="match status" value="1"/>
</dbReference>
<comment type="similarity">
    <text evidence="1">Belongs to the RRF family.</text>
</comment>
<name>A0A5J5EGS4_9PEZI</name>
<comment type="function">
    <text evidence="3">Necessary for protein synthesis in mitochondria. Functions as a ribosome recycling factor in mitochondria.</text>
</comment>
<dbReference type="Proteomes" id="UP000326924">
    <property type="component" value="Unassembled WGS sequence"/>
</dbReference>
<dbReference type="Gene3D" id="3.30.1360.40">
    <property type="match status" value="1"/>
</dbReference>
<dbReference type="InterPro" id="IPR036191">
    <property type="entry name" value="RRF_sf"/>
</dbReference>
<dbReference type="InterPro" id="IPR023584">
    <property type="entry name" value="Ribosome_recyc_fac_dom"/>
</dbReference>
<dbReference type="AlphaFoldDB" id="A0A5J5EGS4"/>
<organism evidence="6 7">
    <name type="scientific">Sphaerosporella brunnea</name>
    <dbReference type="NCBI Taxonomy" id="1250544"/>
    <lineage>
        <taxon>Eukaryota</taxon>
        <taxon>Fungi</taxon>
        <taxon>Dikarya</taxon>
        <taxon>Ascomycota</taxon>
        <taxon>Pezizomycotina</taxon>
        <taxon>Pezizomycetes</taxon>
        <taxon>Pezizales</taxon>
        <taxon>Pyronemataceae</taxon>
        <taxon>Sphaerosporella</taxon>
    </lineage>
</organism>
<dbReference type="InterPro" id="IPR002661">
    <property type="entry name" value="Ribosome_recyc_fac"/>
</dbReference>
<evidence type="ECO:0000256" key="1">
    <source>
        <dbReference type="ARBA" id="ARBA00005912"/>
    </source>
</evidence>
<dbReference type="InParanoid" id="A0A5J5EGS4"/>
<dbReference type="GO" id="GO:0005739">
    <property type="term" value="C:mitochondrion"/>
    <property type="evidence" value="ECO:0007669"/>
    <property type="project" value="TreeGrafter"/>
</dbReference>
<feature type="region of interest" description="Disordered" evidence="4">
    <location>
        <begin position="49"/>
        <end position="74"/>
    </location>
</feature>